<feature type="compositionally biased region" description="Basic and acidic residues" evidence="1">
    <location>
        <begin position="86"/>
        <end position="99"/>
    </location>
</feature>
<organism evidence="3 4">
    <name type="scientific">Streptomyces smaragdinus</name>
    <dbReference type="NCBI Taxonomy" id="2585196"/>
    <lineage>
        <taxon>Bacteria</taxon>
        <taxon>Bacillati</taxon>
        <taxon>Actinomycetota</taxon>
        <taxon>Actinomycetes</taxon>
        <taxon>Kitasatosporales</taxon>
        <taxon>Streptomycetaceae</taxon>
        <taxon>Streptomyces</taxon>
    </lineage>
</organism>
<feature type="region of interest" description="Disordered" evidence="1">
    <location>
        <begin position="67"/>
        <end position="99"/>
    </location>
</feature>
<dbReference type="AlphaFoldDB" id="A0A7K0CTM0"/>
<keyword evidence="4" id="KW-1185">Reference proteome</keyword>
<keyword evidence="2" id="KW-0472">Membrane</keyword>
<dbReference type="OrthoDB" id="4338664at2"/>
<feature type="transmembrane region" description="Helical" evidence="2">
    <location>
        <begin position="38"/>
        <end position="58"/>
    </location>
</feature>
<name>A0A7K0CTM0_9ACTN</name>
<sequence length="99" mass="10973">MRRHEFEPARLLIGLSLITVAVLAILEALGQFSWPDWWPLAAVTTGLTTGGLLATLTWGTRRARARAAEAAQSADPEPQLGSMPMDELREEYARRTGRR</sequence>
<dbReference type="RefSeq" id="WP_153457126.1">
    <property type="nucleotide sequence ID" value="NZ_WEGJ01000052.1"/>
</dbReference>
<gene>
    <name evidence="3" type="ORF">SRB5_65500</name>
</gene>
<comment type="caution">
    <text evidence="3">The sequence shown here is derived from an EMBL/GenBank/DDBJ whole genome shotgun (WGS) entry which is preliminary data.</text>
</comment>
<evidence type="ECO:0000256" key="2">
    <source>
        <dbReference type="SAM" id="Phobius"/>
    </source>
</evidence>
<protein>
    <submittedName>
        <fullName evidence="3">Uncharacterized protein</fullName>
    </submittedName>
</protein>
<feature type="transmembrane region" description="Helical" evidence="2">
    <location>
        <begin position="12"/>
        <end position="32"/>
    </location>
</feature>
<proteinExistence type="predicted"/>
<dbReference type="Proteomes" id="UP000466345">
    <property type="component" value="Unassembled WGS sequence"/>
</dbReference>
<evidence type="ECO:0000313" key="3">
    <source>
        <dbReference type="EMBL" id="MQY16352.1"/>
    </source>
</evidence>
<evidence type="ECO:0000256" key="1">
    <source>
        <dbReference type="SAM" id="MobiDB-lite"/>
    </source>
</evidence>
<keyword evidence="2" id="KW-1133">Transmembrane helix</keyword>
<evidence type="ECO:0000313" key="4">
    <source>
        <dbReference type="Proteomes" id="UP000466345"/>
    </source>
</evidence>
<dbReference type="EMBL" id="WEGJ01000052">
    <property type="protein sequence ID" value="MQY16352.1"/>
    <property type="molecule type" value="Genomic_DNA"/>
</dbReference>
<accession>A0A7K0CTM0</accession>
<reference evidence="3 4" key="1">
    <citation type="submission" date="2019-10" db="EMBL/GenBank/DDBJ databases">
        <title>Streptomyces smaragdinus sp. nov. and Streptomyces fabii sp. nov., isolated from the gut of fungus growing-termite Macrotermes natalensis.</title>
        <authorList>
            <person name="Schwitalla J."/>
            <person name="Benndorf R."/>
            <person name="Martin K."/>
            <person name="De Beer W."/>
            <person name="Kaster A.-K."/>
            <person name="Vollmers J."/>
            <person name="Poulsen M."/>
            <person name="Beemelmanns C."/>
        </authorList>
    </citation>
    <scope>NUCLEOTIDE SEQUENCE [LARGE SCALE GENOMIC DNA]</scope>
    <source>
        <strain evidence="3 4">RB5</strain>
    </source>
</reference>
<keyword evidence="2" id="KW-0812">Transmembrane</keyword>